<name>A0A0D8IXX5_9FIRM</name>
<dbReference type="NCBIfam" id="TIGR01525">
    <property type="entry name" value="ATPase-IB_hvy"/>
    <property type="match status" value="1"/>
</dbReference>
<evidence type="ECO:0000259" key="23">
    <source>
        <dbReference type="PROSITE" id="PS50846"/>
    </source>
</evidence>
<dbReference type="InterPro" id="IPR044492">
    <property type="entry name" value="P_typ_ATPase_HD_dom"/>
</dbReference>
<sequence>MVKQKYNVTGMTCSACSAHVEKAVRGVQGVSEVSVNLLTNSMVVESDAPLEQDVIVKAVEHAGYGASPADGRGAGPAAKPGGAPAQNPMQAQLKNMRMRLWVSFAFLAPLMYVSMGSMAGLPLPGFLTGHENAVGFALTQLLLTLPVVYVNRKYYEVGFKTLLRGSPNMDSLIAIGSTAALVYGVFAIYRIGYGLGVGDHALVSQYHMDLYFESAAMILALITLGKYLETRSKGKTSEAITKLMDLAPKTAAVERGGVETVIPVEEVVVGDTVLVRPGQSVPVDGVILEGNTSIDEAAITGESIPVEKEPGSTVIAATINKAGFFKFRATKVGADTTLAQIIRLVEDASSSKAPIAKLADKISGVFVPVVIGIALAVSIGWLLAGQTPEFAVSIGISVLVISCPCALGLATPVAIMVGTGKGAENGILIKSGEALETAHSINAIVLDKTGTITEGKPAVTDILPVGALAENELLALAAGLERQSEHPLAQAVLECAARRGVQPYEVTDFKAVFGKGIEGRYAQELYFAGNEAMLAERGMALPAPVKQKLDALAGEGKTPLLFCGEKTVLGVIAVADTVKPSSAAAIADLKRMGIDVTMLTGDNRRTAEAIRRQLDIPHVIAEVLPQEKEQHVAALQQQGKTVAMVGDGINDAPALARADVGIAIGAGTDVAIESADVVLMKSDLADAVTAIRLSKAVIRNIKENLFWAFFYNTVGIPVAAGLLYLPFHLRLNPMIGAAAMSLSSVCVVMNALRLKRFKAHPAHAAAEQGAPLSPMSAQPRAERIELPQNENINKNDREEKQMKTITLIIEGMMCQNCRSHVDKALNGISGVAANVSLEEKKAVCTVEDGVSADTLKAAVEDAGYTVISVE</sequence>
<keyword evidence="17 21" id="KW-0472">Membrane</keyword>
<dbReference type="AlphaFoldDB" id="A0A0D8IXX5"/>
<keyword evidence="14 21" id="KW-1133">Transmembrane helix</keyword>
<dbReference type="SFLD" id="SFLDG00002">
    <property type="entry name" value="C1.7:_P-type_atpase_like"/>
    <property type="match status" value="1"/>
</dbReference>
<feature type="transmembrane region" description="Helical" evidence="21">
    <location>
        <begin position="705"/>
        <end position="727"/>
    </location>
</feature>
<evidence type="ECO:0000256" key="12">
    <source>
        <dbReference type="ARBA" id="ARBA00022842"/>
    </source>
</evidence>
<keyword evidence="10" id="KW-0187">Copper transport</keyword>
<dbReference type="GO" id="GO:0005524">
    <property type="term" value="F:ATP binding"/>
    <property type="evidence" value="ECO:0007669"/>
    <property type="project" value="UniProtKB-UniRule"/>
</dbReference>
<evidence type="ECO:0000256" key="17">
    <source>
        <dbReference type="ARBA" id="ARBA00023136"/>
    </source>
</evidence>
<dbReference type="PROSITE" id="PS50846">
    <property type="entry name" value="HMA_2"/>
    <property type="match status" value="2"/>
</dbReference>
<organism evidence="24 25">
    <name type="scientific">Ruthenibacterium lactatiformans</name>
    <dbReference type="NCBI Taxonomy" id="1550024"/>
    <lineage>
        <taxon>Bacteria</taxon>
        <taxon>Bacillati</taxon>
        <taxon>Bacillota</taxon>
        <taxon>Clostridia</taxon>
        <taxon>Eubacteriales</taxon>
        <taxon>Oscillospiraceae</taxon>
        <taxon>Ruthenibacterium</taxon>
    </lineage>
</organism>
<feature type="transmembrane region" description="Helical" evidence="21">
    <location>
        <begin position="211"/>
        <end position="228"/>
    </location>
</feature>
<dbReference type="CDD" id="cd02094">
    <property type="entry name" value="P-type_ATPase_Cu-like"/>
    <property type="match status" value="1"/>
</dbReference>
<keyword evidence="12" id="KW-0460">Magnesium</keyword>
<keyword evidence="25" id="KW-1185">Reference proteome</keyword>
<dbReference type="GO" id="GO:0016887">
    <property type="term" value="F:ATP hydrolysis activity"/>
    <property type="evidence" value="ECO:0007669"/>
    <property type="project" value="InterPro"/>
</dbReference>
<comment type="caution">
    <text evidence="24">The sequence shown here is derived from an EMBL/GenBank/DDBJ whole genome shotgun (WGS) entry which is preliminary data.</text>
</comment>
<dbReference type="InterPro" id="IPR008250">
    <property type="entry name" value="ATPase_P-typ_transduc_dom_A_sf"/>
</dbReference>
<reference evidence="24" key="1">
    <citation type="submission" date="2015-02" db="EMBL/GenBank/DDBJ databases">
        <title>A novel member of the family Ruminococcaceae isolated from human feces.</title>
        <authorList>
            <person name="Shkoporov A.N."/>
            <person name="Chaplin A.V."/>
            <person name="Motuzova O.V."/>
            <person name="Kafarskaia L.I."/>
            <person name="Khokhlova E.V."/>
            <person name="Efimov B.A."/>
        </authorList>
    </citation>
    <scope>NUCLEOTIDE SEQUENCE [LARGE SCALE GENOMIC DNA]</scope>
    <source>
        <strain evidence="24">585-1</strain>
    </source>
</reference>
<dbReference type="PANTHER" id="PTHR43520">
    <property type="entry name" value="ATP7, ISOFORM B"/>
    <property type="match status" value="1"/>
</dbReference>
<evidence type="ECO:0000313" key="24">
    <source>
        <dbReference type="EMBL" id="KJF39532.1"/>
    </source>
</evidence>
<dbReference type="InterPro" id="IPR023299">
    <property type="entry name" value="ATPase_P-typ_cyto_dom_N"/>
</dbReference>
<dbReference type="InterPro" id="IPR001757">
    <property type="entry name" value="P_typ_ATPase"/>
</dbReference>
<dbReference type="RefSeq" id="WP_050005624.1">
    <property type="nucleotide sequence ID" value="NZ_CAUBPW010000017.1"/>
</dbReference>
<gene>
    <name evidence="24" type="ORF">TQ39_11575</name>
</gene>
<comment type="similarity">
    <text evidence="2 21">Belongs to the cation transport ATPase (P-type) (TC 3.A.3) family. Type IB subfamily.</text>
</comment>
<dbReference type="SUPFAM" id="SSF55008">
    <property type="entry name" value="HMA, heavy metal-associated domain"/>
    <property type="match status" value="2"/>
</dbReference>
<dbReference type="InterPro" id="IPR023298">
    <property type="entry name" value="ATPase_P-typ_TM_dom_sf"/>
</dbReference>
<dbReference type="Pfam" id="PF00403">
    <property type="entry name" value="HMA"/>
    <property type="match status" value="2"/>
</dbReference>
<dbReference type="PROSITE" id="PS01047">
    <property type="entry name" value="HMA_1"/>
    <property type="match status" value="2"/>
</dbReference>
<feature type="transmembrane region" description="Helical" evidence="21">
    <location>
        <begin position="100"/>
        <end position="121"/>
    </location>
</feature>
<dbReference type="Gene3D" id="2.70.150.10">
    <property type="entry name" value="Calcium-transporting ATPase, cytoplasmic transduction domain A"/>
    <property type="match status" value="1"/>
</dbReference>
<dbReference type="InterPro" id="IPR036163">
    <property type="entry name" value="HMA_dom_sf"/>
</dbReference>
<keyword evidence="21" id="KW-1003">Cell membrane</keyword>
<dbReference type="GO" id="GO:0043682">
    <property type="term" value="F:P-type divalent copper transporter activity"/>
    <property type="evidence" value="ECO:0007669"/>
    <property type="project" value="TreeGrafter"/>
</dbReference>
<evidence type="ECO:0000256" key="22">
    <source>
        <dbReference type="SAM" id="MobiDB-lite"/>
    </source>
</evidence>
<evidence type="ECO:0000256" key="8">
    <source>
        <dbReference type="ARBA" id="ARBA00022737"/>
    </source>
</evidence>
<dbReference type="InterPro" id="IPR018303">
    <property type="entry name" value="ATPase_P-typ_P_site"/>
</dbReference>
<dbReference type="CDD" id="cd00371">
    <property type="entry name" value="HMA"/>
    <property type="match status" value="2"/>
</dbReference>
<dbReference type="FunFam" id="2.70.150.10:FF:000002">
    <property type="entry name" value="Copper-transporting ATPase 1, putative"/>
    <property type="match status" value="1"/>
</dbReference>
<dbReference type="NCBIfam" id="TIGR01511">
    <property type="entry name" value="ATPase-IB1_Cu"/>
    <property type="match status" value="1"/>
</dbReference>
<evidence type="ECO:0000256" key="16">
    <source>
        <dbReference type="ARBA" id="ARBA00023065"/>
    </source>
</evidence>
<comment type="subcellular location">
    <subcellularLocation>
        <location evidence="1">Cell membrane</location>
        <topology evidence="1">Multi-pass membrane protein</topology>
    </subcellularLocation>
</comment>
<evidence type="ECO:0000256" key="21">
    <source>
        <dbReference type="RuleBase" id="RU362081"/>
    </source>
</evidence>
<evidence type="ECO:0000256" key="3">
    <source>
        <dbReference type="ARBA" id="ARBA00012517"/>
    </source>
</evidence>
<evidence type="ECO:0000256" key="20">
    <source>
        <dbReference type="ARBA" id="ARBA00049289"/>
    </source>
</evidence>
<dbReference type="Gene3D" id="3.40.1110.10">
    <property type="entry name" value="Calcium-transporting ATPase, cytoplasmic domain N"/>
    <property type="match status" value="1"/>
</dbReference>
<evidence type="ECO:0000256" key="9">
    <source>
        <dbReference type="ARBA" id="ARBA00022741"/>
    </source>
</evidence>
<keyword evidence="8" id="KW-0677">Repeat</keyword>
<dbReference type="SFLD" id="SFLDS00003">
    <property type="entry name" value="Haloacid_Dehalogenase"/>
    <property type="match status" value="1"/>
</dbReference>
<dbReference type="NCBIfam" id="TIGR00003">
    <property type="entry name" value="copper ion binding protein"/>
    <property type="match status" value="2"/>
</dbReference>
<dbReference type="GO" id="GO:0055070">
    <property type="term" value="P:copper ion homeostasis"/>
    <property type="evidence" value="ECO:0007669"/>
    <property type="project" value="TreeGrafter"/>
</dbReference>
<evidence type="ECO:0000256" key="4">
    <source>
        <dbReference type="ARBA" id="ARBA00015102"/>
    </source>
</evidence>
<evidence type="ECO:0000256" key="2">
    <source>
        <dbReference type="ARBA" id="ARBA00006024"/>
    </source>
</evidence>
<dbReference type="SUPFAM" id="SSF81653">
    <property type="entry name" value="Calcium ATPase, transduction domain A"/>
    <property type="match status" value="1"/>
</dbReference>
<evidence type="ECO:0000256" key="19">
    <source>
        <dbReference type="ARBA" id="ARBA00033239"/>
    </source>
</evidence>
<dbReference type="InterPro" id="IPR006121">
    <property type="entry name" value="HMA_dom"/>
</dbReference>
<feature type="transmembrane region" description="Helical" evidence="21">
    <location>
        <begin position="172"/>
        <end position="191"/>
    </location>
</feature>
<evidence type="ECO:0000256" key="1">
    <source>
        <dbReference type="ARBA" id="ARBA00004651"/>
    </source>
</evidence>
<dbReference type="PRINTS" id="PR00119">
    <property type="entry name" value="CATATPASE"/>
</dbReference>
<dbReference type="SUPFAM" id="SSF56784">
    <property type="entry name" value="HAD-like"/>
    <property type="match status" value="1"/>
</dbReference>
<dbReference type="PRINTS" id="PR00941">
    <property type="entry name" value="CDATPASE"/>
</dbReference>
<evidence type="ECO:0000256" key="18">
    <source>
        <dbReference type="ARBA" id="ARBA00029719"/>
    </source>
</evidence>
<dbReference type="SFLD" id="SFLDF00027">
    <property type="entry name" value="p-type_atpase"/>
    <property type="match status" value="1"/>
</dbReference>
<dbReference type="Pfam" id="PF00122">
    <property type="entry name" value="E1-E2_ATPase"/>
    <property type="match status" value="1"/>
</dbReference>
<dbReference type="InterPro" id="IPR036412">
    <property type="entry name" value="HAD-like_sf"/>
</dbReference>
<evidence type="ECO:0000256" key="7">
    <source>
        <dbReference type="ARBA" id="ARBA00022723"/>
    </source>
</evidence>
<dbReference type="EMBL" id="JXXK01000016">
    <property type="protein sequence ID" value="KJF39532.1"/>
    <property type="molecule type" value="Genomic_DNA"/>
</dbReference>
<accession>A0A0D8IXX5</accession>
<evidence type="ECO:0000256" key="5">
    <source>
        <dbReference type="ARBA" id="ARBA00022448"/>
    </source>
</evidence>
<feature type="transmembrane region" description="Helical" evidence="21">
    <location>
        <begin position="733"/>
        <end position="752"/>
    </location>
</feature>
<evidence type="ECO:0000256" key="6">
    <source>
        <dbReference type="ARBA" id="ARBA00022692"/>
    </source>
</evidence>
<dbReference type="GO" id="GO:0005507">
    <property type="term" value="F:copper ion binding"/>
    <property type="evidence" value="ECO:0007669"/>
    <property type="project" value="InterPro"/>
</dbReference>
<feature type="domain" description="HMA" evidence="23">
    <location>
        <begin position="803"/>
        <end position="867"/>
    </location>
</feature>
<keyword evidence="5" id="KW-0813">Transport</keyword>
<dbReference type="EC" id="7.2.2.8" evidence="3"/>
<dbReference type="PROSITE" id="PS00154">
    <property type="entry name" value="ATPASE_E1_E2"/>
    <property type="match status" value="1"/>
</dbReference>
<dbReference type="SUPFAM" id="SSF81665">
    <property type="entry name" value="Calcium ATPase, transmembrane domain M"/>
    <property type="match status" value="1"/>
</dbReference>
<keyword evidence="6 21" id="KW-0812">Transmembrane</keyword>
<dbReference type="InterPro" id="IPR059000">
    <property type="entry name" value="ATPase_P-type_domA"/>
</dbReference>
<protein>
    <recommendedName>
        <fullName evidence="4">Copper-exporting P-type ATPase</fullName>
        <ecNumber evidence="3">7.2.2.8</ecNumber>
    </recommendedName>
    <alternativeName>
        <fullName evidence="18">Copper-exporting P-type ATPase A</fullName>
    </alternativeName>
    <alternativeName>
        <fullName evidence="19">Cu(+)-exporting ATPase</fullName>
    </alternativeName>
</protein>
<proteinExistence type="inferred from homology"/>
<feature type="region of interest" description="Disordered" evidence="22">
    <location>
        <begin position="67"/>
        <end position="86"/>
    </location>
</feature>
<dbReference type="NCBIfam" id="TIGR01494">
    <property type="entry name" value="ATPase_P-type"/>
    <property type="match status" value="1"/>
</dbReference>
<dbReference type="PATRIC" id="fig|1550024.3.peg.2641"/>
<dbReference type="GeneID" id="42857218"/>
<dbReference type="Proteomes" id="UP000032483">
    <property type="component" value="Unassembled WGS sequence"/>
</dbReference>
<dbReference type="Pfam" id="PF00702">
    <property type="entry name" value="Hydrolase"/>
    <property type="match status" value="1"/>
</dbReference>
<keyword evidence="9 21" id="KW-0547">Nucleotide-binding</keyword>
<keyword evidence="15" id="KW-0186">Copper</keyword>
<evidence type="ECO:0000256" key="13">
    <source>
        <dbReference type="ARBA" id="ARBA00022967"/>
    </source>
</evidence>
<evidence type="ECO:0000256" key="15">
    <source>
        <dbReference type="ARBA" id="ARBA00023008"/>
    </source>
</evidence>
<dbReference type="InterPro" id="IPR027256">
    <property type="entry name" value="P-typ_ATPase_IB"/>
</dbReference>
<feature type="domain" description="HMA" evidence="23">
    <location>
        <begin position="2"/>
        <end position="67"/>
    </location>
</feature>
<dbReference type="Gene3D" id="3.30.70.100">
    <property type="match status" value="2"/>
</dbReference>
<dbReference type="InterPro" id="IPR006122">
    <property type="entry name" value="HMA_Cu_ion-bd"/>
</dbReference>
<feature type="compositionally biased region" description="Low complexity" evidence="22">
    <location>
        <begin position="67"/>
        <end position="85"/>
    </location>
</feature>
<evidence type="ECO:0000256" key="10">
    <source>
        <dbReference type="ARBA" id="ARBA00022796"/>
    </source>
</evidence>
<keyword evidence="11 21" id="KW-0067">ATP-binding</keyword>
<feature type="transmembrane region" description="Helical" evidence="21">
    <location>
        <begin position="390"/>
        <end position="415"/>
    </location>
</feature>
<evidence type="ECO:0000256" key="14">
    <source>
        <dbReference type="ARBA" id="ARBA00022989"/>
    </source>
</evidence>
<keyword evidence="7 21" id="KW-0479">Metal-binding</keyword>
<feature type="transmembrane region" description="Helical" evidence="21">
    <location>
        <begin position="133"/>
        <end position="151"/>
    </location>
</feature>
<comment type="catalytic activity">
    <reaction evidence="20">
        <text>Cu(+)(in) + ATP + H2O = Cu(+)(out) + ADP + phosphate + H(+)</text>
        <dbReference type="Rhea" id="RHEA:25792"/>
        <dbReference type="ChEBI" id="CHEBI:15377"/>
        <dbReference type="ChEBI" id="CHEBI:15378"/>
        <dbReference type="ChEBI" id="CHEBI:30616"/>
        <dbReference type="ChEBI" id="CHEBI:43474"/>
        <dbReference type="ChEBI" id="CHEBI:49552"/>
        <dbReference type="ChEBI" id="CHEBI:456216"/>
        <dbReference type="EC" id="7.2.2.8"/>
    </reaction>
</comment>
<dbReference type="FunFam" id="3.40.50.1000:FF:000144">
    <property type="entry name" value="copper-transporting ATPase 1 isoform X2"/>
    <property type="match status" value="1"/>
</dbReference>
<dbReference type="Gene3D" id="3.40.50.1000">
    <property type="entry name" value="HAD superfamily/HAD-like"/>
    <property type="match status" value="1"/>
</dbReference>
<dbReference type="InterPro" id="IPR023214">
    <property type="entry name" value="HAD_sf"/>
</dbReference>
<keyword evidence="16" id="KW-0406">Ion transport</keyword>
<dbReference type="PANTHER" id="PTHR43520:SF8">
    <property type="entry name" value="P-TYPE CU(+) TRANSPORTER"/>
    <property type="match status" value="1"/>
</dbReference>
<dbReference type="GO" id="GO:0005886">
    <property type="term" value="C:plasma membrane"/>
    <property type="evidence" value="ECO:0007669"/>
    <property type="project" value="UniProtKB-SubCell"/>
</dbReference>
<feature type="transmembrane region" description="Helical" evidence="21">
    <location>
        <begin position="362"/>
        <end position="384"/>
    </location>
</feature>
<dbReference type="GO" id="GO:0140581">
    <property type="term" value="F:P-type monovalent copper transporter activity"/>
    <property type="evidence" value="ECO:0007669"/>
    <property type="project" value="UniProtKB-EC"/>
</dbReference>
<evidence type="ECO:0000313" key="25">
    <source>
        <dbReference type="Proteomes" id="UP000032483"/>
    </source>
</evidence>
<dbReference type="InterPro" id="IPR017969">
    <property type="entry name" value="Heavy-metal-associated_CS"/>
</dbReference>
<keyword evidence="13" id="KW-1278">Translocase</keyword>
<evidence type="ECO:0000256" key="11">
    <source>
        <dbReference type="ARBA" id="ARBA00022840"/>
    </source>
</evidence>